<proteinExistence type="predicted"/>
<accession>A0ABS5HSD1</accession>
<protein>
    <recommendedName>
        <fullName evidence="4">Antenna pigment protein beta chain</fullName>
    </recommendedName>
</protein>
<evidence type="ECO:0000313" key="2">
    <source>
        <dbReference type="EMBL" id="MBR9651889.1"/>
    </source>
</evidence>
<keyword evidence="1" id="KW-0812">Transmembrane</keyword>
<evidence type="ECO:0000256" key="1">
    <source>
        <dbReference type="SAM" id="Phobius"/>
    </source>
</evidence>
<name>A0ABS5HSD1_9RHOB</name>
<dbReference type="Proteomes" id="UP001195941">
    <property type="component" value="Unassembled WGS sequence"/>
</dbReference>
<keyword evidence="3" id="KW-1185">Reference proteome</keyword>
<dbReference type="EMBL" id="JADMKU010000010">
    <property type="protein sequence ID" value="MBR9651889.1"/>
    <property type="molecule type" value="Genomic_DNA"/>
</dbReference>
<comment type="caution">
    <text evidence="2">The sequence shown here is derived from an EMBL/GenBank/DDBJ whole genome shotgun (WGS) entry which is preliminary data.</text>
</comment>
<sequence length="55" mass="5907">MPYDRPNQVSATDEAAGDVIDFVSKLVIIVALATALIHSTYLLWIAHVLRNVGAG</sequence>
<gene>
    <name evidence="2" type="ORF">IT775_12235</name>
</gene>
<keyword evidence="1" id="KW-0472">Membrane</keyword>
<feature type="transmembrane region" description="Helical" evidence="1">
    <location>
        <begin position="26"/>
        <end position="49"/>
    </location>
</feature>
<evidence type="ECO:0000313" key="3">
    <source>
        <dbReference type="Proteomes" id="UP001195941"/>
    </source>
</evidence>
<organism evidence="2 3">
    <name type="scientific">Thalassovita aquimarina</name>
    <dbReference type="NCBI Taxonomy" id="2785917"/>
    <lineage>
        <taxon>Bacteria</taxon>
        <taxon>Pseudomonadati</taxon>
        <taxon>Pseudomonadota</taxon>
        <taxon>Alphaproteobacteria</taxon>
        <taxon>Rhodobacterales</taxon>
        <taxon>Roseobacteraceae</taxon>
        <taxon>Thalassovita</taxon>
    </lineage>
</organism>
<reference evidence="2 3" key="1">
    <citation type="journal article" date="2021" name="Arch. Microbiol.">
        <title>Thalassobius aquimarinus sp. nov., isolated from the Sea of Japan seashore.</title>
        <authorList>
            <person name="Kurilenko V.V."/>
            <person name="Romanenko L.A."/>
            <person name="Chernysheva N.Y."/>
            <person name="Velansky P.V."/>
            <person name="Tekutyeva L.A."/>
            <person name="Isaeva M.P."/>
            <person name="Mikhailov V.V."/>
        </authorList>
    </citation>
    <scope>NUCLEOTIDE SEQUENCE [LARGE SCALE GENOMIC DNA]</scope>
    <source>
        <strain evidence="2 3">KMM 8518</strain>
    </source>
</reference>
<evidence type="ECO:0008006" key="4">
    <source>
        <dbReference type="Google" id="ProtNLM"/>
    </source>
</evidence>
<keyword evidence="1" id="KW-1133">Transmembrane helix</keyword>